<dbReference type="PANTHER" id="PTHR31072:SF240">
    <property type="entry name" value="TRANSCRIPTION FACTOR TCP10"/>
    <property type="match status" value="1"/>
</dbReference>
<dbReference type="Proteomes" id="UP001632038">
    <property type="component" value="Unassembled WGS sequence"/>
</dbReference>
<dbReference type="InterPro" id="IPR017887">
    <property type="entry name" value="TF_TCP_subgr"/>
</dbReference>
<dbReference type="GO" id="GO:0003677">
    <property type="term" value="F:DNA binding"/>
    <property type="evidence" value="ECO:0007669"/>
    <property type="project" value="UniProtKB-KW"/>
</dbReference>
<protein>
    <submittedName>
        <fullName evidence="8">Transcription factor TCP4-like</fullName>
    </submittedName>
</protein>
<evidence type="ECO:0000256" key="3">
    <source>
        <dbReference type="ARBA" id="ARBA00023125"/>
    </source>
</evidence>
<keyword evidence="4" id="KW-0804">Transcription</keyword>
<dbReference type="EMBL" id="JAVIJP010000087">
    <property type="protein sequence ID" value="KAL3617056.1"/>
    <property type="molecule type" value="Genomic_DNA"/>
</dbReference>
<dbReference type="AlphaFoldDB" id="A0ABD3BIZ3"/>
<feature type="domain" description="TCP" evidence="7">
    <location>
        <begin position="72"/>
        <end position="130"/>
    </location>
</feature>
<keyword evidence="9" id="KW-1185">Reference proteome</keyword>
<dbReference type="GO" id="GO:0005634">
    <property type="term" value="C:nucleus"/>
    <property type="evidence" value="ECO:0007669"/>
    <property type="project" value="UniProtKB-SubCell"/>
</dbReference>
<reference evidence="9" key="1">
    <citation type="journal article" date="2024" name="IScience">
        <title>Strigolactones Initiate the Formation of Haustorium-like Structures in Castilleja.</title>
        <authorList>
            <person name="Buerger M."/>
            <person name="Peterson D."/>
            <person name="Chory J."/>
        </authorList>
    </citation>
    <scope>NUCLEOTIDE SEQUENCE [LARGE SCALE GENOMIC DNA]</scope>
</reference>
<evidence type="ECO:0000256" key="6">
    <source>
        <dbReference type="SAM" id="MobiDB-lite"/>
    </source>
</evidence>
<dbReference type="Pfam" id="PF03634">
    <property type="entry name" value="TCP"/>
    <property type="match status" value="1"/>
</dbReference>
<keyword evidence="2" id="KW-0805">Transcription regulation</keyword>
<accession>A0ABD3BIZ3</accession>
<sequence>MENCNQLLDQEDFGHFANWRNSGAAGAISTTTQNGFDLTPQIPIKARKRKKTEANEGHNSSGGAHIIRSESRKDRHSKVCTARGTRDRRVRLSPKTAIGFYDVQDRLGYDRPSKAIDWLMNEAKAAIAALDEPPPPPSENYASNNFGIFTNNFPPVEFQGFSSGEKFDPTFEMAKMQRVFAWNYGNTPEPLDFPASGKIIREPLQSSYSRITNYYNNPDIDISKFQDFTIPEENEMDAFLHYEH</sequence>
<evidence type="ECO:0000256" key="4">
    <source>
        <dbReference type="ARBA" id="ARBA00023163"/>
    </source>
</evidence>
<keyword evidence="5" id="KW-0539">Nucleus</keyword>
<keyword evidence="3" id="KW-0238">DNA-binding</keyword>
<evidence type="ECO:0000313" key="9">
    <source>
        <dbReference type="Proteomes" id="UP001632038"/>
    </source>
</evidence>
<feature type="region of interest" description="Disordered" evidence="6">
    <location>
        <begin position="46"/>
        <end position="86"/>
    </location>
</feature>
<dbReference type="PROSITE" id="PS51369">
    <property type="entry name" value="TCP"/>
    <property type="match status" value="1"/>
</dbReference>
<gene>
    <name evidence="8" type="primary">TCP3_7</name>
    <name evidence="8" type="ORF">CASFOL_039450</name>
</gene>
<name>A0ABD3BIZ3_9LAMI</name>
<evidence type="ECO:0000256" key="2">
    <source>
        <dbReference type="ARBA" id="ARBA00023015"/>
    </source>
</evidence>
<comment type="subcellular location">
    <subcellularLocation>
        <location evidence="1">Nucleus</location>
    </subcellularLocation>
</comment>
<dbReference type="InterPro" id="IPR005333">
    <property type="entry name" value="Transcription_factor_TCP"/>
</dbReference>
<proteinExistence type="predicted"/>
<evidence type="ECO:0000313" key="8">
    <source>
        <dbReference type="EMBL" id="KAL3617056.1"/>
    </source>
</evidence>
<organism evidence="8 9">
    <name type="scientific">Castilleja foliolosa</name>
    <dbReference type="NCBI Taxonomy" id="1961234"/>
    <lineage>
        <taxon>Eukaryota</taxon>
        <taxon>Viridiplantae</taxon>
        <taxon>Streptophyta</taxon>
        <taxon>Embryophyta</taxon>
        <taxon>Tracheophyta</taxon>
        <taxon>Spermatophyta</taxon>
        <taxon>Magnoliopsida</taxon>
        <taxon>eudicotyledons</taxon>
        <taxon>Gunneridae</taxon>
        <taxon>Pentapetalae</taxon>
        <taxon>asterids</taxon>
        <taxon>lamiids</taxon>
        <taxon>Lamiales</taxon>
        <taxon>Orobanchaceae</taxon>
        <taxon>Pedicularideae</taxon>
        <taxon>Castillejinae</taxon>
        <taxon>Castilleja</taxon>
    </lineage>
</organism>
<dbReference type="PANTHER" id="PTHR31072">
    <property type="entry name" value="TRANSCRIPTION FACTOR TCP4-RELATED"/>
    <property type="match status" value="1"/>
</dbReference>
<evidence type="ECO:0000256" key="1">
    <source>
        <dbReference type="ARBA" id="ARBA00004123"/>
    </source>
</evidence>
<evidence type="ECO:0000259" key="7">
    <source>
        <dbReference type="PROSITE" id="PS51369"/>
    </source>
</evidence>
<comment type="caution">
    <text evidence="8">The sequence shown here is derived from an EMBL/GenBank/DDBJ whole genome shotgun (WGS) entry which is preliminary data.</text>
</comment>
<evidence type="ECO:0000256" key="5">
    <source>
        <dbReference type="ARBA" id="ARBA00023242"/>
    </source>
</evidence>